<feature type="domain" description="HDOD" evidence="1">
    <location>
        <begin position="31"/>
        <end position="235"/>
    </location>
</feature>
<evidence type="ECO:0000259" key="1">
    <source>
        <dbReference type="PROSITE" id="PS51833"/>
    </source>
</evidence>
<dbReference type="Pfam" id="PF08668">
    <property type="entry name" value="HDOD"/>
    <property type="match status" value="1"/>
</dbReference>
<dbReference type="Proteomes" id="UP001628193">
    <property type="component" value="Unassembled WGS sequence"/>
</dbReference>
<accession>A0ABQ0CB97</accession>
<sequence>MGGGMTMAGNAKSVEKKRADRARELIRDLVMPSRPDLLLEAMRAQSGFAPDPLAVTALILEDVALAAAVLRAANQELAGWKRRVASIEGAVALLGFDRVRAIVSEQFLSASLVAREGPMQSLRLRAVASGRLAARLARRLPEVAPNCLNGYLPAVAPDEAYTAGLLHDCGLIAMLRAYPDYALFCRQTHGQGAVDLVAAENARYGTNHTLTGYWLLRSWKVPESLCDLVGVHHRVDDFNRPGRKASERRLLVLRAILHLAASVCGGDTPSAWLVAQEPIATFFGLETSQLERLRADEGGD</sequence>
<evidence type="ECO:0000313" key="2">
    <source>
        <dbReference type="EMBL" id="GAB0058172.1"/>
    </source>
</evidence>
<dbReference type="SUPFAM" id="SSF109604">
    <property type="entry name" value="HD-domain/PDEase-like"/>
    <property type="match status" value="1"/>
</dbReference>
<keyword evidence="3" id="KW-1185">Reference proteome</keyword>
<dbReference type="InterPro" id="IPR052340">
    <property type="entry name" value="RNase_Y/CdgJ"/>
</dbReference>
<proteinExistence type="predicted"/>
<reference evidence="2 3" key="2">
    <citation type="submission" date="2024-09" db="EMBL/GenBank/DDBJ databases">
        <title>Draft genome sequence of Candidatus Magnetaquicoccaceae bacterium FCR-1.</title>
        <authorList>
            <person name="Shimoshige H."/>
            <person name="Shimamura S."/>
            <person name="Taoka A."/>
            <person name="Kobayashi H."/>
            <person name="Maekawa T."/>
        </authorList>
    </citation>
    <scope>NUCLEOTIDE SEQUENCE [LARGE SCALE GENOMIC DNA]</scope>
    <source>
        <strain evidence="2 3">FCR-1</strain>
    </source>
</reference>
<reference evidence="2 3" key="1">
    <citation type="submission" date="2024-05" db="EMBL/GenBank/DDBJ databases">
        <authorList>
            <consortium name="Candidatus Magnetaquicoccaceae bacterium FCR-1 genome sequencing consortium"/>
            <person name="Shimoshige H."/>
            <person name="Shimamura S."/>
            <person name="Taoka A."/>
            <person name="Kobayashi H."/>
            <person name="Maekawa T."/>
        </authorList>
    </citation>
    <scope>NUCLEOTIDE SEQUENCE [LARGE SCALE GENOMIC DNA]</scope>
    <source>
        <strain evidence="2 3">FCR-1</strain>
    </source>
</reference>
<gene>
    <name evidence="2" type="ORF">SIID45300_02516</name>
</gene>
<comment type="caution">
    <text evidence="2">The sequence shown here is derived from an EMBL/GenBank/DDBJ whole genome shotgun (WGS) entry which is preliminary data.</text>
</comment>
<dbReference type="InterPro" id="IPR013976">
    <property type="entry name" value="HDOD"/>
</dbReference>
<organism evidence="2 3">
    <name type="scientific">Candidatus Magnetaquiglobus chichijimensis</name>
    <dbReference type="NCBI Taxonomy" id="3141448"/>
    <lineage>
        <taxon>Bacteria</taxon>
        <taxon>Pseudomonadati</taxon>
        <taxon>Pseudomonadota</taxon>
        <taxon>Magnetococcia</taxon>
        <taxon>Magnetococcales</taxon>
        <taxon>Candidatus Magnetaquicoccaceae</taxon>
        <taxon>Candidatus Magnetaquiglobus</taxon>
    </lineage>
</organism>
<dbReference type="EMBL" id="BAAFGK010000004">
    <property type="protein sequence ID" value="GAB0058172.1"/>
    <property type="molecule type" value="Genomic_DNA"/>
</dbReference>
<dbReference type="PANTHER" id="PTHR33525:SF6">
    <property type="entry name" value="HDOD DOMAIN-CONTAINING PROTEIN"/>
    <property type="match status" value="1"/>
</dbReference>
<protein>
    <recommendedName>
        <fullName evidence="1">HDOD domain-containing protein</fullName>
    </recommendedName>
</protein>
<dbReference type="Gene3D" id="1.10.3210.10">
    <property type="entry name" value="Hypothetical protein af1432"/>
    <property type="match status" value="1"/>
</dbReference>
<name>A0ABQ0CB97_9PROT</name>
<evidence type="ECO:0000313" key="3">
    <source>
        <dbReference type="Proteomes" id="UP001628193"/>
    </source>
</evidence>
<dbReference type="PROSITE" id="PS51833">
    <property type="entry name" value="HDOD"/>
    <property type="match status" value="1"/>
</dbReference>
<dbReference type="PANTHER" id="PTHR33525">
    <property type="match status" value="1"/>
</dbReference>